<evidence type="ECO:0000313" key="1">
    <source>
        <dbReference type="EMBL" id="GAX29081.1"/>
    </source>
</evidence>
<sequence length="136" mass="16149">MSLHVLSSVPCDRKRQPHRPTIEVQARIRSKENVARYFRMLRIARNKLQRALYTIEEGEMDEMPGAPRVTIRKRPMKEAPVVKKSPTFRRAISKKRQHRRFKAMDEDDFSKITMVCEDLHASWARSHTRSPTIWNH</sequence>
<accession>A0A1Z5KSW0</accession>
<dbReference type="InParanoid" id="A0A1Z5KSW0"/>
<proteinExistence type="predicted"/>
<evidence type="ECO:0000313" key="2">
    <source>
        <dbReference type="Proteomes" id="UP000198406"/>
    </source>
</evidence>
<reference evidence="1 2" key="1">
    <citation type="journal article" date="2015" name="Plant Cell">
        <title>Oil accumulation by the oleaginous diatom Fistulifera solaris as revealed by the genome and transcriptome.</title>
        <authorList>
            <person name="Tanaka T."/>
            <person name="Maeda Y."/>
            <person name="Veluchamy A."/>
            <person name="Tanaka M."/>
            <person name="Abida H."/>
            <person name="Marechal E."/>
            <person name="Bowler C."/>
            <person name="Muto M."/>
            <person name="Sunaga Y."/>
            <person name="Tanaka M."/>
            <person name="Yoshino T."/>
            <person name="Taniguchi T."/>
            <person name="Fukuda Y."/>
            <person name="Nemoto M."/>
            <person name="Matsumoto M."/>
            <person name="Wong P.S."/>
            <person name="Aburatani S."/>
            <person name="Fujibuchi W."/>
        </authorList>
    </citation>
    <scope>NUCLEOTIDE SEQUENCE [LARGE SCALE GENOMIC DNA]</scope>
    <source>
        <strain evidence="1 2">JPCC DA0580</strain>
    </source>
</reference>
<keyword evidence="2" id="KW-1185">Reference proteome</keyword>
<name>A0A1Z5KSW0_FISSO</name>
<dbReference type="AlphaFoldDB" id="A0A1Z5KSW0"/>
<protein>
    <submittedName>
        <fullName evidence="1">Uncharacterized protein</fullName>
    </submittedName>
</protein>
<dbReference type="EMBL" id="BDSP01000285">
    <property type="protein sequence ID" value="GAX29081.1"/>
    <property type="molecule type" value="Genomic_DNA"/>
</dbReference>
<gene>
    <name evidence="1" type="ORF">FisN_7Hu325</name>
</gene>
<dbReference type="Proteomes" id="UP000198406">
    <property type="component" value="Unassembled WGS sequence"/>
</dbReference>
<comment type="caution">
    <text evidence="1">The sequence shown here is derived from an EMBL/GenBank/DDBJ whole genome shotgun (WGS) entry which is preliminary data.</text>
</comment>
<organism evidence="1 2">
    <name type="scientific">Fistulifera solaris</name>
    <name type="common">Oleaginous diatom</name>
    <dbReference type="NCBI Taxonomy" id="1519565"/>
    <lineage>
        <taxon>Eukaryota</taxon>
        <taxon>Sar</taxon>
        <taxon>Stramenopiles</taxon>
        <taxon>Ochrophyta</taxon>
        <taxon>Bacillariophyta</taxon>
        <taxon>Bacillariophyceae</taxon>
        <taxon>Bacillariophycidae</taxon>
        <taxon>Naviculales</taxon>
        <taxon>Naviculaceae</taxon>
        <taxon>Fistulifera</taxon>
    </lineage>
</organism>